<dbReference type="GO" id="GO:0000160">
    <property type="term" value="P:phosphorelay signal transduction system"/>
    <property type="evidence" value="ECO:0007669"/>
    <property type="project" value="InterPro"/>
</dbReference>
<dbReference type="InterPro" id="IPR011006">
    <property type="entry name" value="CheY-like_superfamily"/>
</dbReference>
<keyword evidence="5" id="KW-1185">Reference proteome</keyword>
<evidence type="ECO:0000313" key="4">
    <source>
        <dbReference type="EMBL" id="TDX99668.1"/>
    </source>
</evidence>
<evidence type="ECO:0000313" key="5">
    <source>
        <dbReference type="Proteomes" id="UP000294914"/>
    </source>
</evidence>
<dbReference type="InterPro" id="IPR050595">
    <property type="entry name" value="Bact_response_regulator"/>
</dbReference>
<feature type="modified residue" description="4-aspartylphosphate" evidence="2">
    <location>
        <position position="58"/>
    </location>
</feature>
<dbReference type="Proteomes" id="UP000294914">
    <property type="component" value="Unassembled WGS sequence"/>
</dbReference>
<comment type="caution">
    <text evidence="4">The sequence shown here is derived from an EMBL/GenBank/DDBJ whole genome shotgun (WGS) entry which is preliminary data.</text>
</comment>
<dbReference type="Gene3D" id="3.40.50.2300">
    <property type="match status" value="1"/>
</dbReference>
<dbReference type="InterPro" id="IPR001789">
    <property type="entry name" value="Sig_transdc_resp-reg_receiver"/>
</dbReference>
<sequence length="128" mass="14041">MNASTLHKILYVEDEPDIQTIARLALQDIGGFDLCICNNGAEALETADACRPDLLILDVMLPGMDGPATLAELRKKPALATIPALFMTAKVQPRELEQLRAQGAVDVITKPFDPMTLAETVRQIWQKI</sequence>
<dbReference type="SMART" id="SM00448">
    <property type="entry name" value="REC"/>
    <property type="match status" value="1"/>
</dbReference>
<protein>
    <submittedName>
        <fullName evidence="4">Response regulator receiver domain-containing protein</fullName>
    </submittedName>
</protein>
<dbReference type="EMBL" id="SOQX01000007">
    <property type="protein sequence ID" value="TDX99668.1"/>
    <property type="molecule type" value="Genomic_DNA"/>
</dbReference>
<accession>A0A4R8IQC6</accession>
<dbReference type="PROSITE" id="PS50110">
    <property type="entry name" value="RESPONSE_REGULATORY"/>
    <property type="match status" value="1"/>
</dbReference>
<dbReference type="Pfam" id="PF00072">
    <property type="entry name" value="Response_reg"/>
    <property type="match status" value="1"/>
</dbReference>
<dbReference type="SUPFAM" id="SSF52172">
    <property type="entry name" value="CheY-like"/>
    <property type="match status" value="1"/>
</dbReference>
<reference evidence="4 5" key="1">
    <citation type="submission" date="2019-03" db="EMBL/GenBank/DDBJ databases">
        <title>Genomic Encyclopedia of Type Strains, Phase IV (KMG-IV): sequencing the most valuable type-strain genomes for metagenomic binning, comparative biology and taxonomic classification.</title>
        <authorList>
            <person name="Goeker M."/>
        </authorList>
    </citation>
    <scope>NUCLEOTIDE SEQUENCE [LARGE SCALE GENOMIC DNA]</scope>
    <source>
        <strain evidence="4 5">DSM 16326</strain>
    </source>
</reference>
<dbReference type="OrthoDB" id="9800897at2"/>
<feature type="domain" description="Response regulatory" evidence="3">
    <location>
        <begin position="8"/>
        <end position="125"/>
    </location>
</feature>
<evidence type="ECO:0000256" key="1">
    <source>
        <dbReference type="ARBA" id="ARBA00022553"/>
    </source>
</evidence>
<dbReference type="AlphaFoldDB" id="A0A4R8IQC6"/>
<organism evidence="4 5">
    <name type="scientific">Thiohalophilus thiocyanatoxydans</name>
    <dbReference type="NCBI Taxonomy" id="381308"/>
    <lineage>
        <taxon>Bacteria</taxon>
        <taxon>Pseudomonadati</taxon>
        <taxon>Pseudomonadota</taxon>
        <taxon>Gammaproteobacteria</taxon>
        <taxon>Thiohalomonadales</taxon>
        <taxon>Thiohalophilaceae</taxon>
        <taxon>Thiohalophilus</taxon>
    </lineage>
</organism>
<name>A0A4R8IQC6_9GAMM</name>
<dbReference type="PANTHER" id="PTHR44591">
    <property type="entry name" value="STRESS RESPONSE REGULATOR PROTEIN 1"/>
    <property type="match status" value="1"/>
</dbReference>
<gene>
    <name evidence="4" type="ORF">EDC23_2455</name>
</gene>
<dbReference type="PANTHER" id="PTHR44591:SF3">
    <property type="entry name" value="RESPONSE REGULATORY DOMAIN-CONTAINING PROTEIN"/>
    <property type="match status" value="1"/>
</dbReference>
<evidence type="ECO:0000259" key="3">
    <source>
        <dbReference type="PROSITE" id="PS50110"/>
    </source>
</evidence>
<proteinExistence type="predicted"/>
<evidence type="ECO:0000256" key="2">
    <source>
        <dbReference type="PROSITE-ProRule" id="PRU00169"/>
    </source>
</evidence>
<keyword evidence="1 2" id="KW-0597">Phosphoprotein</keyword>
<dbReference type="RefSeq" id="WP_134084928.1">
    <property type="nucleotide sequence ID" value="NZ_SOQX01000007.1"/>
</dbReference>